<gene>
    <name evidence="9" type="primary">mreD</name>
    <name evidence="9" type="ORF">CHU95_17360</name>
</gene>
<feature type="transmembrane region" description="Helical" evidence="8">
    <location>
        <begin position="75"/>
        <end position="95"/>
    </location>
</feature>
<evidence type="ECO:0000256" key="3">
    <source>
        <dbReference type="ARBA" id="ARBA00022475"/>
    </source>
</evidence>
<accession>A0A255YTK5</accession>
<evidence type="ECO:0000256" key="8">
    <source>
        <dbReference type="SAM" id="Phobius"/>
    </source>
</evidence>
<dbReference type="RefSeq" id="WP_094457587.1">
    <property type="nucleotide sequence ID" value="NZ_NOXU01000031.1"/>
</dbReference>
<comment type="similarity">
    <text evidence="2">Belongs to the MreD family.</text>
</comment>
<comment type="caution">
    <text evidence="9">The sequence shown here is derived from an EMBL/GenBank/DDBJ whole genome shotgun (WGS) entry which is preliminary data.</text>
</comment>
<evidence type="ECO:0000256" key="4">
    <source>
        <dbReference type="ARBA" id="ARBA00022692"/>
    </source>
</evidence>
<evidence type="ECO:0000313" key="9">
    <source>
        <dbReference type="EMBL" id="OYQ32552.1"/>
    </source>
</evidence>
<dbReference type="EMBL" id="NOXU01000031">
    <property type="protein sequence ID" value="OYQ32552.1"/>
    <property type="molecule type" value="Genomic_DNA"/>
</dbReference>
<comment type="subcellular location">
    <subcellularLocation>
        <location evidence="1">Cell membrane</location>
        <topology evidence="1">Multi-pass membrane protein</topology>
    </subcellularLocation>
</comment>
<keyword evidence="10" id="KW-1185">Reference proteome</keyword>
<evidence type="ECO:0000256" key="6">
    <source>
        <dbReference type="ARBA" id="ARBA00022989"/>
    </source>
</evidence>
<dbReference type="AlphaFoldDB" id="A0A255YTK5"/>
<evidence type="ECO:0000256" key="1">
    <source>
        <dbReference type="ARBA" id="ARBA00004651"/>
    </source>
</evidence>
<evidence type="ECO:0000313" key="10">
    <source>
        <dbReference type="Proteomes" id="UP000216998"/>
    </source>
</evidence>
<dbReference type="OrthoDB" id="7161178at2"/>
<keyword evidence="5" id="KW-0133">Cell shape</keyword>
<keyword evidence="3" id="KW-1003">Cell membrane</keyword>
<feature type="transmembrane region" description="Helical" evidence="8">
    <location>
        <begin position="142"/>
        <end position="160"/>
    </location>
</feature>
<name>A0A255YTK5_9PROT</name>
<dbReference type="InterPro" id="IPR007227">
    <property type="entry name" value="Cell_shape_determining_MreD"/>
</dbReference>
<organism evidence="9 10">
    <name type="scientific">Niveispirillum lacus</name>
    <dbReference type="NCBI Taxonomy" id="1981099"/>
    <lineage>
        <taxon>Bacteria</taxon>
        <taxon>Pseudomonadati</taxon>
        <taxon>Pseudomonadota</taxon>
        <taxon>Alphaproteobacteria</taxon>
        <taxon>Rhodospirillales</taxon>
        <taxon>Azospirillaceae</taxon>
        <taxon>Niveispirillum</taxon>
    </lineage>
</organism>
<keyword evidence="6 8" id="KW-1133">Transmembrane helix</keyword>
<dbReference type="Proteomes" id="UP000216998">
    <property type="component" value="Unassembled WGS sequence"/>
</dbReference>
<evidence type="ECO:0000256" key="7">
    <source>
        <dbReference type="ARBA" id="ARBA00023136"/>
    </source>
</evidence>
<reference evidence="9 10" key="1">
    <citation type="submission" date="2017-07" db="EMBL/GenBank/DDBJ databases">
        <title>Niveispirillum cyanobacteriorum sp. nov., isolated from cyanobacterial aggregates in a eutrophic lake.</title>
        <authorList>
            <person name="Cai H."/>
        </authorList>
    </citation>
    <scope>NUCLEOTIDE SEQUENCE [LARGE SCALE GENOMIC DNA]</scope>
    <source>
        <strain evidence="10">TH1-14</strain>
    </source>
</reference>
<feature type="transmembrane region" description="Helical" evidence="8">
    <location>
        <begin position="107"/>
        <end position="130"/>
    </location>
</feature>
<proteinExistence type="inferred from homology"/>
<dbReference type="Pfam" id="PF04093">
    <property type="entry name" value="MreD"/>
    <property type="match status" value="1"/>
</dbReference>
<sequence>MAGGLFHQLDQTGRNLLPLGVTLLAMLVGMVPLPLPGYAMVTVPLMLMCLFYWVIHRPDLLRPLVVFAIGLLQDLIGGTPIGMTSMVLILAYWLLITQRRFFLGRSFVMLWIGFALVAVGAAAVQWAVFALMTATMLDGRPVLVQALLGVALFPLMAWLLQRLHRAYLS</sequence>
<dbReference type="NCBIfam" id="TIGR03426">
    <property type="entry name" value="shape_MreD"/>
    <property type="match status" value="1"/>
</dbReference>
<dbReference type="GO" id="GO:0008360">
    <property type="term" value="P:regulation of cell shape"/>
    <property type="evidence" value="ECO:0007669"/>
    <property type="project" value="UniProtKB-KW"/>
</dbReference>
<feature type="transmembrane region" description="Helical" evidence="8">
    <location>
        <begin position="16"/>
        <end position="33"/>
    </location>
</feature>
<protein>
    <submittedName>
        <fullName evidence="9">Rod shape-determining protein MreD</fullName>
    </submittedName>
</protein>
<keyword evidence="4 8" id="KW-0812">Transmembrane</keyword>
<evidence type="ECO:0000256" key="2">
    <source>
        <dbReference type="ARBA" id="ARBA00007776"/>
    </source>
</evidence>
<evidence type="ECO:0000256" key="5">
    <source>
        <dbReference type="ARBA" id="ARBA00022960"/>
    </source>
</evidence>
<keyword evidence="7 8" id="KW-0472">Membrane</keyword>
<dbReference type="GO" id="GO:0005886">
    <property type="term" value="C:plasma membrane"/>
    <property type="evidence" value="ECO:0007669"/>
    <property type="project" value="UniProtKB-SubCell"/>
</dbReference>